<feature type="domain" description="DUF6754" evidence="1">
    <location>
        <begin position="5"/>
        <end position="173"/>
    </location>
</feature>
<dbReference type="EMBL" id="BART01036343">
    <property type="protein sequence ID" value="GAH10007.1"/>
    <property type="molecule type" value="Genomic_DNA"/>
</dbReference>
<name>X1CQC3_9ZZZZ</name>
<evidence type="ECO:0000313" key="2">
    <source>
        <dbReference type="EMBL" id="GAH10007.1"/>
    </source>
</evidence>
<accession>X1CQC3</accession>
<feature type="non-terminal residue" evidence="2">
    <location>
        <position position="173"/>
    </location>
</feature>
<dbReference type="InterPro" id="IPR046642">
    <property type="entry name" value="DUF6754"/>
</dbReference>
<evidence type="ECO:0000259" key="1">
    <source>
        <dbReference type="Pfam" id="PF20539"/>
    </source>
</evidence>
<proteinExistence type="predicted"/>
<comment type="caution">
    <text evidence="2">The sequence shown here is derived from an EMBL/GenBank/DDBJ whole genome shotgun (WGS) entry which is preliminary data.</text>
</comment>
<sequence length="173" mass="18806">LIGFGIAIVALLWFFMDRVGKGKIESIRRLPIIDAIDEAIDRSTEQGRPVLMTYGPNDNLSPPGLVGLDAVYYVAQKTAEAGTELYIPVSGPRTLPIALENYRMGCLKAGAPELFKETNVRYMGRGQFSYTSGIMGLMESHKPGACIFLGPFLVEGVHLGVQKQRIDTMGIAG</sequence>
<gene>
    <name evidence="2" type="ORF">S01H4_61331</name>
</gene>
<reference evidence="2" key="1">
    <citation type="journal article" date="2014" name="Front. Microbiol.">
        <title>High frequency of phylogenetically diverse reductive dehalogenase-homologous genes in deep subseafloor sedimentary metagenomes.</title>
        <authorList>
            <person name="Kawai M."/>
            <person name="Futagami T."/>
            <person name="Toyoda A."/>
            <person name="Takaki Y."/>
            <person name="Nishi S."/>
            <person name="Hori S."/>
            <person name="Arai W."/>
            <person name="Tsubouchi T."/>
            <person name="Morono Y."/>
            <person name="Uchiyama I."/>
            <person name="Ito T."/>
            <person name="Fujiyama A."/>
            <person name="Inagaki F."/>
            <person name="Takami H."/>
        </authorList>
    </citation>
    <scope>NUCLEOTIDE SEQUENCE</scope>
    <source>
        <strain evidence="2">Expedition CK06-06</strain>
    </source>
</reference>
<feature type="non-terminal residue" evidence="2">
    <location>
        <position position="1"/>
    </location>
</feature>
<protein>
    <recommendedName>
        <fullName evidence="1">DUF6754 domain-containing protein</fullName>
    </recommendedName>
</protein>
<organism evidence="2">
    <name type="scientific">marine sediment metagenome</name>
    <dbReference type="NCBI Taxonomy" id="412755"/>
    <lineage>
        <taxon>unclassified sequences</taxon>
        <taxon>metagenomes</taxon>
        <taxon>ecological metagenomes</taxon>
    </lineage>
</organism>
<dbReference type="Pfam" id="PF20539">
    <property type="entry name" value="DUF6754"/>
    <property type="match status" value="1"/>
</dbReference>
<dbReference type="AlphaFoldDB" id="X1CQC3"/>